<evidence type="ECO:0000313" key="1">
    <source>
        <dbReference type="EMBL" id="KAK3770980.1"/>
    </source>
</evidence>
<protein>
    <submittedName>
        <fullName evidence="1">Uncharacterized protein</fullName>
    </submittedName>
</protein>
<dbReference type="AlphaFoldDB" id="A0AAE0ZKQ8"/>
<evidence type="ECO:0000313" key="2">
    <source>
        <dbReference type="Proteomes" id="UP001283361"/>
    </source>
</evidence>
<dbReference type="EMBL" id="JAWDGP010003779">
    <property type="protein sequence ID" value="KAK3770980.1"/>
    <property type="molecule type" value="Genomic_DNA"/>
</dbReference>
<reference evidence="1" key="1">
    <citation type="journal article" date="2023" name="G3 (Bethesda)">
        <title>A reference genome for the long-term kleptoplast-retaining sea slug Elysia crispata morphotype clarki.</title>
        <authorList>
            <person name="Eastman K.E."/>
            <person name="Pendleton A.L."/>
            <person name="Shaikh M.A."/>
            <person name="Suttiyut T."/>
            <person name="Ogas R."/>
            <person name="Tomko P."/>
            <person name="Gavelis G."/>
            <person name="Widhalm J.R."/>
            <person name="Wisecaver J.H."/>
        </authorList>
    </citation>
    <scope>NUCLEOTIDE SEQUENCE</scope>
    <source>
        <strain evidence="1">ECLA1</strain>
    </source>
</reference>
<keyword evidence="2" id="KW-1185">Reference proteome</keyword>
<name>A0AAE0ZKQ8_9GAST</name>
<sequence>MMEFLFFHHALSVLSYITSTTAIIAFTLRNAEPQPREQEGSLKCCCNVFAHKGPGLVYSDQWDHPLPQVRTQPLNLSTDSPALH</sequence>
<organism evidence="1 2">
    <name type="scientific">Elysia crispata</name>
    <name type="common">lettuce slug</name>
    <dbReference type="NCBI Taxonomy" id="231223"/>
    <lineage>
        <taxon>Eukaryota</taxon>
        <taxon>Metazoa</taxon>
        <taxon>Spiralia</taxon>
        <taxon>Lophotrochozoa</taxon>
        <taxon>Mollusca</taxon>
        <taxon>Gastropoda</taxon>
        <taxon>Heterobranchia</taxon>
        <taxon>Euthyneura</taxon>
        <taxon>Panpulmonata</taxon>
        <taxon>Sacoglossa</taxon>
        <taxon>Placobranchoidea</taxon>
        <taxon>Plakobranchidae</taxon>
        <taxon>Elysia</taxon>
    </lineage>
</organism>
<proteinExistence type="predicted"/>
<accession>A0AAE0ZKQ8</accession>
<comment type="caution">
    <text evidence="1">The sequence shown here is derived from an EMBL/GenBank/DDBJ whole genome shotgun (WGS) entry which is preliminary data.</text>
</comment>
<gene>
    <name evidence="1" type="ORF">RRG08_029070</name>
</gene>
<dbReference type="Proteomes" id="UP001283361">
    <property type="component" value="Unassembled WGS sequence"/>
</dbReference>